<name>A0ABU4LJV9_9ACTN</name>
<reference evidence="1 2" key="1">
    <citation type="journal article" date="2023" name="Microb. Genom.">
        <title>Mesoterricola silvestris gen. nov., sp. nov., Mesoterricola sediminis sp. nov., Geothrix oryzae sp. nov., Geothrix edaphica sp. nov., Geothrix rubra sp. nov., and Geothrix limicola sp. nov., six novel members of Acidobacteriota isolated from soils.</title>
        <authorList>
            <person name="Weisberg A.J."/>
            <person name="Pearce E."/>
            <person name="Kramer C.G."/>
            <person name="Chang J.H."/>
            <person name="Clarke C.R."/>
        </authorList>
    </citation>
    <scope>NUCLEOTIDE SEQUENCE [LARGE SCALE GENOMIC DNA]</scope>
    <source>
        <strain evidence="1 2">NRRL_B-2795</strain>
    </source>
</reference>
<dbReference type="Proteomes" id="UP001271723">
    <property type="component" value="Unassembled WGS sequence"/>
</dbReference>
<organism evidence="1 2">
    <name type="scientific">Streptomyces griseiscabiei</name>
    <dbReference type="NCBI Taxonomy" id="2993540"/>
    <lineage>
        <taxon>Bacteria</taxon>
        <taxon>Bacillati</taxon>
        <taxon>Actinomycetota</taxon>
        <taxon>Actinomycetes</taxon>
        <taxon>Kitasatosporales</taxon>
        <taxon>Streptomycetaceae</taxon>
        <taxon>Streptomyces</taxon>
    </lineage>
</organism>
<keyword evidence="2" id="KW-1185">Reference proteome</keyword>
<accession>A0ABU4LJV9</accession>
<gene>
    <name evidence="1" type="ORF">PV517_45435</name>
</gene>
<evidence type="ECO:0000313" key="2">
    <source>
        <dbReference type="Proteomes" id="UP001271723"/>
    </source>
</evidence>
<protein>
    <submittedName>
        <fullName evidence="1">Uncharacterized protein</fullName>
    </submittedName>
</protein>
<dbReference type="RefSeq" id="WP_143673391.1">
    <property type="nucleotide sequence ID" value="NZ_JAGJBZ010000001.1"/>
</dbReference>
<proteinExistence type="predicted"/>
<sequence>MPEHQHMLDGKSRPLTLDDLKKFVAAASTNGTDGKRPLHAEIASGKLKKIWIDLSEPNR</sequence>
<evidence type="ECO:0000313" key="1">
    <source>
        <dbReference type="EMBL" id="MDX2915903.1"/>
    </source>
</evidence>
<comment type="caution">
    <text evidence="1">The sequence shown here is derived from an EMBL/GenBank/DDBJ whole genome shotgun (WGS) entry which is preliminary data.</text>
</comment>
<dbReference type="EMBL" id="JARAVY010000036">
    <property type="protein sequence ID" value="MDX2915903.1"/>
    <property type="molecule type" value="Genomic_DNA"/>
</dbReference>